<comment type="caution">
    <text evidence="1">The sequence shown here is derived from an EMBL/GenBank/DDBJ whole genome shotgun (WGS) entry which is preliminary data.</text>
</comment>
<evidence type="ECO:0000313" key="1">
    <source>
        <dbReference type="EMBL" id="GJT84033.1"/>
    </source>
</evidence>
<keyword evidence="2" id="KW-1185">Reference proteome</keyword>
<name>A0ABQ5H846_9ASTR</name>
<dbReference type="Proteomes" id="UP001151760">
    <property type="component" value="Unassembled WGS sequence"/>
</dbReference>
<reference evidence="1" key="2">
    <citation type="submission" date="2022-01" db="EMBL/GenBank/DDBJ databases">
        <authorList>
            <person name="Yamashiro T."/>
            <person name="Shiraishi A."/>
            <person name="Satake H."/>
            <person name="Nakayama K."/>
        </authorList>
    </citation>
    <scope>NUCLEOTIDE SEQUENCE</scope>
</reference>
<gene>
    <name evidence="1" type="ORF">Tco_1058375</name>
</gene>
<sequence>MAINKGIQEVLAASIEHGKAGWYLDQVEVYDFGVEAEYVATANKFDNLSFSLLEELEALKDSPLELIMSFLNLEGGHGDKDPSPDFIARPMAKRRKAFASSSLAVGGVSATVPSPDSTLAVADYQISSLVIADGAVPSFEPHDDLFDSTILDKPVDS</sequence>
<proteinExistence type="predicted"/>
<organism evidence="1 2">
    <name type="scientific">Tanacetum coccineum</name>
    <dbReference type="NCBI Taxonomy" id="301880"/>
    <lineage>
        <taxon>Eukaryota</taxon>
        <taxon>Viridiplantae</taxon>
        <taxon>Streptophyta</taxon>
        <taxon>Embryophyta</taxon>
        <taxon>Tracheophyta</taxon>
        <taxon>Spermatophyta</taxon>
        <taxon>Magnoliopsida</taxon>
        <taxon>eudicotyledons</taxon>
        <taxon>Gunneridae</taxon>
        <taxon>Pentapetalae</taxon>
        <taxon>asterids</taxon>
        <taxon>campanulids</taxon>
        <taxon>Asterales</taxon>
        <taxon>Asteraceae</taxon>
        <taxon>Asteroideae</taxon>
        <taxon>Anthemideae</taxon>
        <taxon>Anthemidinae</taxon>
        <taxon>Tanacetum</taxon>
    </lineage>
</organism>
<dbReference type="EMBL" id="BQNB010019318">
    <property type="protein sequence ID" value="GJT84033.1"/>
    <property type="molecule type" value="Genomic_DNA"/>
</dbReference>
<reference evidence="1" key="1">
    <citation type="journal article" date="2022" name="Int. J. Mol. Sci.">
        <title>Draft Genome of Tanacetum Coccineum: Genomic Comparison of Closely Related Tanacetum-Family Plants.</title>
        <authorList>
            <person name="Yamashiro T."/>
            <person name="Shiraishi A."/>
            <person name="Nakayama K."/>
            <person name="Satake H."/>
        </authorList>
    </citation>
    <scope>NUCLEOTIDE SEQUENCE</scope>
</reference>
<accession>A0ABQ5H846</accession>
<evidence type="ECO:0000313" key="2">
    <source>
        <dbReference type="Proteomes" id="UP001151760"/>
    </source>
</evidence>
<protein>
    <submittedName>
        <fullName evidence="1">Uncharacterized protein</fullName>
    </submittedName>
</protein>